<dbReference type="KEGG" id="lsj:LSJ_0360"/>
<feature type="domain" description="ABC transporter" evidence="5">
    <location>
        <begin position="6"/>
        <end position="235"/>
    </location>
</feature>
<dbReference type="SMART" id="SM00257">
    <property type="entry name" value="LysM"/>
    <property type="match status" value="1"/>
</dbReference>
<proteinExistence type="predicted"/>
<dbReference type="SUPFAM" id="SSF52540">
    <property type="entry name" value="P-loop containing nucleoside triphosphate hydrolases"/>
    <property type="match status" value="1"/>
</dbReference>
<dbReference type="Gene3D" id="3.10.350.10">
    <property type="entry name" value="LysM domain"/>
    <property type="match status" value="1"/>
</dbReference>
<sequence>MDMEKISIKYLTKKSPLLSDKNKKSENNFWSLRGITFSVTEGEAIGLIGRNGSGKALLLKILAGLEEPTTGFISTKSHIYLASMTNSINFQLTGLENIKKQVDQAYDDEIEADHVVKAIIDFTEIGQWVYRPVSEYSTGMLARLALSIALFNKPEVVLLDEVFASLERAFFEKVIRKIQDLKDHGVSFIITATTGLVLETLCERSMWLDFGEVKELGPTQIVMSKFQYQNDWYNGLTLPEKNKYLKEKQIEQENFDITKVYNEFKVEQFEHGYTRRDEPRMKKAFYHNHRQDPVISEAEKEVKNNNLNKNVKGHKKKKSNKGLVRVVGVVLVLILLLGVGKVLHSHHETKNRQVESSKKVEAKKRYSKSVSISKAEEASKQSKIESSKKEQSLAESKRASEAAASSAAAASESARKASESAASESKASMLSNSQEVTVNDGDTLATLASQYGTTAQAIQDLNDMGTSNSLTAGQTIRVPNSN</sequence>
<evidence type="ECO:0000259" key="6">
    <source>
        <dbReference type="PROSITE" id="PS51782"/>
    </source>
</evidence>
<feature type="compositionally biased region" description="Basic and acidic residues" evidence="3">
    <location>
        <begin position="345"/>
        <end position="364"/>
    </location>
</feature>
<keyword evidence="2 7" id="KW-0067">ATP-binding</keyword>
<dbReference type="EMBL" id="CP007646">
    <property type="protein sequence ID" value="AIR10100.1"/>
    <property type="molecule type" value="Genomic_DNA"/>
</dbReference>
<dbReference type="PROSITE" id="PS51782">
    <property type="entry name" value="LYSM"/>
    <property type="match status" value="1"/>
</dbReference>
<dbReference type="PROSITE" id="PS50893">
    <property type="entry name" value="ABC_TRANSPORTER_2"/>
    <property type="match status" value="1"/>
</dbReference>
<feature type="compositionally biased region" description="Low complexity" evidence="3">
    <location>
        <begin position="419"/>
        <end position="428"/>
    </location>
</feature>
<evidence type="ECO:0000256" key="2">
    <source>
        <dbReference type="ARBA" id="ARBA00022840"/>
    </source>
</evidence>
<organism evidence="7 8">
    <name type="scientific">Ligilactobacillus salivarius</name>
    <dbReference type="NCBI Taxonomy" id="1624"/>
    <lineage>
        <taxon>Bacteria</taxon>
        <taxon>Bacillati</taxon>
        <taxon>Bacillota</taxon>
        <taxon>Bacilli</taxon>
        <taxon>Lactobacillales</taxon>
        <taxon>Lactobacillaceae</taxon>
        <taxon>Ligilactobacillus</taxon>
    </lineage>
</organism>
<feature type="transmembrane region" description="Helical" evidence="4">
    <location>
        <begin position="322"/>
        <end position="343"/>
    </location>
</feature>
<dbReference type="InterPro" id="IPR036779">
    <property type="entry name" value="LysM_dom_sf"/>
</dbReference>
<evidence type="ECO:0000259" key="5">
    <source>
        <dbReference type="PROSITE" id="PS50893"/>
    </source>
</evidence>
<gene>
    <name evidence="7" type="primary">tagH</name>
    <name evidence="7" type="ORF">LSJ_0360</name>
</gene>
<dbReference type="Pfam" id="PF01476">
    <property type="entry name" value="LysM"/>
    <property type="match status" value="1"/>
</dbReference>
<feature type="region of interest" description="Disordered" evidence="3">
    <location>
        <begin position="345"/>
        <end position="436"/>
    </location>
</feature>
<dbReference type="SUPFAM" id="SSF54106">
    <property type="entry name" value="LysM domain"/>
    <property type="match status" value="1"/>
</dbReference>
<dbReference type="InterPro" id="IPR027417">
    <property type="entry name" value="P-loop_NTPase"/>
</dbReference>
<protein>
    <submittedName>
        <fullName evidence="7">Teichoic acid translocation ATP-binding protein</fullName>
    </submittedName>
</protein>
<dbReference type="GO" id="GO:0005524">
    <property type="term" value="F:ATP binding"/>
    <property type="evidence" value="ECO:0007669"/>
    <property type="project" value="UniProtKB-KW"/>
</dbReference>
<dbReference type="InterPro" id="IPR050683">
    <property type="entry name" value="Bact_Polysacc_Export_ATP-bd"/>
</dbReference>
<feature type="domain" description="LysM" evidence="6">
    <location>
        <begin position="434"/>
        <end position="478"/>
    </location>
</feature>
<dbReference type="InterPro" id="IPR003439">
    <property type="entry name" value="ABC_transporter-like_ATP-bd"/>
</dbReference>
<evidence type="ECO:0000313" key="7">
    <source>
        <dbReference type="EMBL" id="AIR10100.1"/>
    </source>
</evidence>
<evidence type="ECO:0000256" key="4">
    <source>
        <dbReference type="SAM" id="Phobius"/>
    </source>
</evidence>
<evidence type="ECO:0000313" key="8">
    <source>
        <dbReference type="Proteomes" id="UP000029488"/>
    </source>
</evidence>
<keyword evidence="1" id="KW-0547">Nucleotide-binding</keyword>
<feature type="compositionally biased region" description="Basic and acidic residues" evidence="3">
    <location>
        <begin position="374"/>
        <end position="400"/>
    </location>
</feature>
<keyword evidence="4" id="KW-0472">Membrane</keyword>
<dbReference type="InterPro" id="IPR018392">
    <property type="entry name" value="LysM"/>
</dbReference>
<evidence type="ECO:0000256" key="3">
    <source>
        <dbReference type="SAM" id="MobiDB-lite"/>
    </source>
</evidence>
<dbReference type="PANTHER" id="PTHR46743">
    <property type="entry name" value="TEICHOIC ACIDS EXPORT ATP-BINDING PROTEIN TAGH"/>
    <property type="match status" value="1"/>
</dbReference>
<dbReference type="Pfam" id="PF00005">
    <property type="entry name" value="ABC_tran"/>
    <property type="match status" value="1"/>
</dbReference>
<dbReference type="AlphaFoldDB" id="A0A089QBF7"/>
<evidence type="ECO:0000256" key="1">
    <source>
        <dbReference type="ARBA" id="ARBA00022741"/>
    </source>
</evidence>
<dbReference type="SMART" id="SM00382">
    <property type="entry name" value="AAA"/>
    <property type="match status" value="1"/>
</dbReference>
<name>A0A089QBF7_9LACO</name>
<dbReference type="Gene3D" id="3.40.50.300">
    <property type="entry name" value="P-loop containing nucleotide triphosphate hydrolases"/>
    <property type="match status" value="1"/>
</dbReference>
<dbReference type="CDD" id="cd00118">
    <property type="entry name" value="LysM"/>
    <property type="match status" value="1"/>
</dbReference>
<keyword evidence="4" id="KW-0812">Transmembrane</keyword>
<feature type="compositionally biased region" description="Low complexity" evidence="3">
    <location>
        <begin position="401"/>
        <end position="412"/>
    </location>
</feature>
<accession>A0A089QBF7</accession>
<reference evidence="7 8" key="1">
    <citation type="journal article" date="2014" name="BMC Genomics">
        <title>Unusual genome complexity in Lactobacillus salivarius JCM1046.</title>
        <authorList>
            <person name="Raftis E.J."/>
            <person name="Forde B.M."/>
            <person name="Claesson M.J."/>
            <person name="O'Toole P.W."/>
        </authorList>
    </citation>
    <scope>NUCLEOTIDE SEQUENCE [LARGE SCALE GENOMIC DNA]</scope>
    <source>
        <strain evidence="7 8">JCM1046</strain>
    </source>
</reference>
<feature type="region of interest" description="Disordered" evidence="3">
    <location>
        <begin position="299"/>
        <end position="318"/>
    </location>
</feature>
<dbReference type="PANTHER" id="PTHR46743:SF2">
    <property type="entry name" value="TEICHOIC ACIDS EXPORT ATP-BINDING PROTEIN TAGH"/>
    <property type="match status" value="1"/>
</dbReference>
<dbReference type="InterPro" id="IPR003593">
    <property type="entry name" value="AAA+_ATPase"/>
</dbReference>
<keyword evidence="4" id="KW-1133">Transmembrane helix</keyword>
<dbReference type="GO" id="GO:0016887">
    <property type="term" value="F:ATP hydrolysis activity"/>
    <property type="evidence" value="ECO:0007669"/>
    <property type="project" value="InterPro"/>
</dbReference>
<dbReference type="Proteomes" id="UP000029488">
    <property type="component" value="Chromosome"/>
</dbReference>